<dbReference type="OrthoDB" id="441446at2759"/>
<evidence type="ECO:0000256" key="8">
    <source>
        <dbReference type="SAM" id="SignalP"/>
    </source>
</evidence>
<sequence>MRLFLTTIAIASLLPTVLSWGAAGHEIVATIAQIHLHPSTRQKLCGILPPEARCHLAPIAAWADQVRNRYRGTAPMHYVNAKSDHPADHCEFGEHGWMDEDVNVLTAIANMTQLVMDGKGDIPLRFLVHFMGDLHQPLHLAGRDKGGNGAMFLFEGHHRNLHSVWDSGIITKNIRELSNYTSPLPSKQIESALLGAIFDPYVRFIVWEGIREWWRDDFPSWLSCPPSGDPYPHSSNSDIPPSAPSFLHILRSATSLVLNIIPEKFIAPLTLAFPIPLEETHELPNKLLSLHPDKEGNHTSFPACPYTWAKELHQINCDIAWPAEYTGIPGEPLIELDTDQYLGRLKREKTVEKLLAMAGLRLASVVNEALGEGAYGALNFDYRA</sequence>
<keyword evidence="4" id="KW-0255">Endonuclease</keyword>
<dbReference type="Gene3D" id="1.10.575.10">
    <property type="entry name" value="P1 Nuclease"/>
    <property type="match status" value="1"/>
</dbReference>
<dbReference type="GO" id="GO:0004519">
    <property type="term" value="F:endonuclease activity"/>
    <property type="evidence" value="ECO:0007669"/>
    <property type="project" value="UniProtKB-KW"/>
</dbReference>
<evidence type="ECO:0000256" key="7">
    <source>
        <dbReference type="ARBA" id="ARBA00023180"/>
    </source>
</evidence>
<organism evidence="9 10">
    <name type="scientific">Naematelia encephala</name>
    <dbReference type="NCBI Taxonomy" id="71784"/>
    <lineage>
        <taxon>Eukaryota</taxon>
        <taxon>Fungi</taxon>
        <taxon>Dikarya</taxon>
        <taxon>Basidiomycota</taxon>
        <taxon>Agaricomycotina</taxon>
        <taxon>Tremellomycetes</taxon>
        <taxon>Tremellales</taxon>
        <taxon>Naemateliaceae</taxon>
        <taxon>Naematelia</taxon>
    </lineage>
</organism>
<gene>
    <name evidence="9" type="ORF">BCR39DRAFT_518284</name>
</gene>
<dbReference type="PANTHER" id="PTHR33146">
    <property type="entry name" value="ENDONUCLEASE 4"/>
    <property type="match status" value="1"/>
</dbReference>
<dbReference type="InParanoid" id="A0A1Y2BGW7"/>
<dbReference type="STRING" id="71784.A0A1Y2BGW7"/>
<accession>A0A1Y2BGW7</accession>
<evidence type="ECO:0000256" key="1">
    <source>
        <dbReference type="ARBA" id="ARBA00009547"/>
    </source>
</evidence>
<dbReference type="AlphaFoldDB" id="A0A1Y2BGW7"/>
<keyword evidence="2" id="KW-0540">Nuclease</keyword>
<dbReference type="GO" id="GO:0003676">
    <property type="term" value="F:nucleic acid binding"/>
    <property type="evidence" value="ECO:0007669"/>
    <property type="project" value="InterPro"/>
</dbReference>
<dbReference type="GO" id="GO:0006308">
    <property type="term" value="P:DNA catabolic process"/>
    <property type="evidence" value="ECO:0007669"/>
    <property type="project" value="InterPro"/>
</dbReference>
<dbReference type="EMBL" id="MCFC01000004">
    <property type="protein sequence ID" value="ORY34053.1"/>
    <property type="molecule type" value="Genomic_DNA"/>
</dbReference>
<name>A0A1Y2BGW7_9TREE</name>
<evidence type="ECO:0000313" key="10">
    <source>
        <dbReference type="Proteomes" id="UP000193986"/>
    </source>
</evidence>
<dbReference type="GO" id="GO:0016788">
    <property type="term" value="F:hydrolase activity, acting on ester bonds"/>
    <property type="evidence" value="ECO:0007669"/>
    <property type="project" value="InterPro"/>
</dbReference>
<keyword evidence="3" id="KW-0479">Metal-binding</keyword>
<feature type="chain" id="PRO_5013118846" evidence="8">
    <location>
        <begin position="20"/>
        <end position="384"/>
    </location>
</feature>
<evidence type="ECO:0000256" key="2">
    <source>
        <dbReference type="ARBA" id="ARBA00022722"/>
    </source>
</evidence>
<keyword evidence="10" id="KW-1185">Reference proteome</keyword>
<comment type="similarity">
    <text evidence="1">Belongs to the nuclease type I family.</text>
</comment>
<protein>
    <submittedName>
        <fullName evidence="9">S1/P1 nuclease-domain-containing protein</fullName>
    </submittedName>
</protein>
<feature type="signal peptide" evidence="8">
    <location>
        <begin position="1"/>
        <end position="19"/>
    </location>
</feature>
<dbReference type="PANTHER" id="PTHR33146:SF29">
    <property type="entry name" value="S1_P1 NUCLEASE"/>
    <property type="match status" value="1"/>
</dbReference>
<keyword evidence="5" id="KW-0378">Hydrolase</keyword>
<evidence type="ECO:0000256" key="5">
    <source>
        <dbReference type="ARBA" id="ARBA00022801"/>
    </source>
</evidence>
<evidence type="ECO:0000256" key="4">
    <source>
        <dbReference type="ARBA" id="ARBA00022759"/>
    </source>
</evidence>
<dbReference type="GO" id="GO:0046872">
    <property type="term" value="F:metal ion binding"/>
    <property type="evidence" value="ECO:0007669"/>
    <property type="project" value="UniProtKB-KW"/>
</dbReference>
<dbReference type="SUPFAM" id="SSF48537">
    <property type="entry name" value="Phospholipase C/P1 nuclease"/>
    <property type="match status" value="1"/>
</dbReference>
<dbReference type="CDD" id="cd11010">
    <property type="entry name" value="S1-P1_nuclease"/>
    <property type="match status" value="1"/>
</dbReference>
<dbReference type="Proteomes" id="UP000193986">
    <property type="component" value="Unassembled WGS sequence"/>
</dbReference>
<evidence type="ECO:0000313" key="9">
    <source>
        <dbReference type="EMBL" id="ORY34053.1"/>
    </source>
</evidence>
<dbReference type="InterPro" id="IPR003154">
    <property type="entry name" value="S1/P1nuclease"/>
</dbReference>
<dbReference type="InterPro" id="IPR008947">
    <property type="entry name" value="PLipase_C/P1_nuclease_dom_sf"/>
</dbReference>
<keyword evidence="7" id="KW-0325">Glycoprotein</keyword>
<comment type="caution">
    <text evidence="9">The sequence shown here is derived from an EMBL/GenBank/DDBJ whole genome shotgun (WGS) entry which is preliminary data.</text>
</comment>
<evidence type="ECO:0000256" key="3">
    <source>
        <dbReference type="ARBA" id="ARBA00022723"/>
    </source>
</evidence>
<keyword evidence="8" id="KW-0732">Signal</keyword>
<reference evidence="9 10" key="1">
    <citation type="submission" date="2016-07" db="EMBL/GenBank/DDBJ databases">
        <title>Pervasive Adenine N6-methylation of Active Genes in Fungi.</title>
        <authorList>
            <consortium name="DOE Joint Genome Institute"/>
            <person name="Mondo S.J."/>
            <person name="Dannebaum R.O."/>
            <person name="Kuo R.C."/>
            <person name="Labutti K."/>
            <person name="Haridas S."/>
            <person name="Kuo A."/>
            <person name="Salamov A."/>
            <person name="Ahrendt S.R."/>
            <person name="Lipzen A."/>
            <person name="Sullivan W."/>
            <person name="Andreopoulos W.B."/>
            <person name="Clum A."/>
            <person name="Lindquist E."/>
            <person name="Daum C."/>
            <person name="Ramamoorthy G.K."/>
            <person name="Gryganskyi A."/>
            <person name="Culley D."/>
            <person name="Magnuson J.K."/>
            <person name="James T.Y."/>
            <person name="O'Malley M.A."/>
            <person name="Stajich J.E."/>
            <person name="Spatafora J.W."/>
            <person name="Visel A."/>
            <person name="Grigoriev I.V."/>
        </authorList>
    </citation>
    <scope>NUCLEOTIDE SEQUENCE [LARGE SCALE GENOMIC DNA]</scope>
    <source>
        <strain evidence="9 10">68-887.2</strain>
    </source>
</reference>
<proteinExistence type="inferred from homology"/>
<keyword evidence="6" id="KW-1015">Disulfide bond</keyword>
<dbReference type="Pfam" id="PF02265">
    <property type="entry name" value="S1-P1_nuclease"/>
    <property type="match status" value="1"/>
</dbReference>
<evidence type="ECO:0000256" key="6">
    <source>
        <dbReference type="ARBA" id="ARBA00023157"/>
    </source>
</evidence>